<evidence type="ECO:0000256" key="1">
    <source>
        <dbReference type="SAM" id="MobiDB-lite"/>
    </source>
</evidence>
<organism evidence="2 3">
    <name type="scientific">Dorcoceras hygrometricum</name>
    <dbReference type="NCBI Taxonomy" id="472368"/>
    <lineage>
        <taxon>Eukaryota</taxon>
        <taxon>Viridiplantae</taxon>
        <taxon>Streptophyta</taxon>
        <taxon>Embryophyta</taxon>
        <taxon>Tracheophyta</taxon>
        <taxon>Spermatophyta</taxon>
        <taxon>Magnoliopsida</taxon>
        <taxon>eudicotyledons</taxon>
        <taxon>Gunneridae</taxon>
        <taxon>Pentapetalae</taxon>
        <taxon>asterids</taxon>
        <taxon>lamiids</taxon>
        <taxon>Lamiales</taxon>
        <taxon>Gesneriaceae</taxon>
        <taxon>Didymocarpoideae</taxon>
        <taxon>Trichosporeae</taxon>
        <taxon>Loxocarpinae</taxon>
        <taxon>Dorcoceras</taxon>
    </lineage>
</organism>
<sequence length="82" mass="8796">MRRRHHAQQRARGRAQASTQPCALANHRAQFLRTVERAGCCLRATGCAMGGSAAHGAASVRNTLAAAADRRSSWRCDGCSVF</sequence>
<accession>A0A2Z7A1F3</accession>
<evidence type="ECO:0000313" key="3">
    <source>
        <dbReference type="Proteomes" id="UP000250235"/>
    </source>
</evidence>
<evidence type="ECO:0000313" key="2">
    <source>
        <dbReference type="EMBL" id="KZT76720.1"/>
    </source>
</evidence>
<dbReference type="EMBL" id="KV098909">
    <property type="protein sequence ID" value="KZT76720.1"/>
    <property type="molecule type" value="Genomic_DNA"/>
</dbReference>
<dbReference type="Proteomes" id="UP000250235">
    <property type="component" value="Unassembled WGS sequence"/>
</dbReference>
<reference evidence="2 3" key="1">
    <citation type="journal article" date="2015" name="Proc. Natl. Acad. Sci. U.S.A.">
        <title>The resurrection genome of Boea hygrometrica: A blueprint for survival of dehydration.</title>
        <authorList>
            <person name="Xiao L."/>
            <person name="Yang G."/>
            <person name="Zhang L."/>
            <person name="Yang X."/>
            <person name="Zhao S."/>
            <person name="Ji Z."/>
            <person name="Zhou Q."/>
            <person name="Hu M."/>
            <person name="Wang Y."/>
            <person name="Chen M."/>
            <person name="Xu Y."/>
            <person name="Jin H."/>
            <person name="Xiao X."/>
            <person name="Hu G."/>
            <person name="Bao F."/>
            <person name="Hu Y."/>
            <person name="Wan P."/>
            <person name="Li L."/>
            <person name="Deng X."/>
            <person name="Kuang T."/>
            <person name="Xiang C."/>
            <person name="Zhu J.K."/>
            <person name="Oliver M.J."/>
            <person name="He Y."/>
        </authorList>
    </citation>
    <scope>NUCLEOTIDE SEQUENCE [LARGE SCALE GENOMIC DNA]</scope>
    <source>
        <strain evidence="3">cv. XS01</strain>
    </source>
</reference>
<dbReference type="AlphaFoldDB" id="A0A2Z7A1F3"/>
<protein>
    <submittedName>
        <fullName evidence="2">Uncharacterized protein</fullName>
    </submittedName>
</protein>
<feature type="region of interest" description="Disordered" evidence="1">
    <location>
        <begin position="1"/>
        <end position="20"/>
    </location>
</feature>
<name>A0A2Z7A1F3_9LAMI</name>
<feature type="compositionally biased region" description="Basic residues" evidence="1">
    <location>
        <begin position="1"/>
        <end position="13"/>
    </location>
</feature>
<keyword evidence="3" id="KW-1185">Reference proteome</keyword>
<gene>
    <name evidence="2" type="ORF">F511_46256</name>
</gene>
<proteinExistence type="predicted"/>